<feature type="transmembrane region" description="Helical" evidence="1">
    <location>
        <begin position="131"/>
        <end position="150"/>
    </location>
</feature>
<dbReference type="EMBL" id="JAWDIQ010000002">
    <property type="protein sequence ID" value="MDY0409065.1"/>
    <property type="molecule type" value="Genomic_DNA"/>
</dbReference>
<gene>
    <name evidence="2" type="ORF">RWD45_11440</name>
</gene>
<dbReference type="Proteomes" id="UP001275315">
    <property type="component" value="Unassembled WGS sequence"/>
</dbReference>
<dbReference type="Gene3D" id="3.30.450.20">
    <property type="entry name" value="PAS domain"/>
    <property type="match status" value="1"/>
</dbReference>
<comment type="caution">
    <text evidence="2">The sequence shown here is derived from an EMBL/GenBank/DDBJ whole genome shotgun (WGS) entry which is preliminary data.</text>
</comment>
<evidence type="ECO:0000313" key="3">
    <source>
        <dbReference type="Proteomes" id="UP001275315"/>
    </source>
</evidence>
<name>A0ABU5CRR9_9BACI</name>
<keyword evidence="3" id="KW-1185">Reference proteome</keyword>
<evidence type="ECO:0000256" key="1">
    <source>
        <dbReference type="SAM" id="Phobius"/>
    </source>
</evidence>
<keyword evidence="1" id="KW-0812">Transmembrane</keyword>
<dbReference type="RefSeq" id="WP_320379884.1">
    <property type="nucleotide sequence ID" value="NZ_JAWDIQ010000002.1"/>
</dbReference>
<evidence type="ECO:0000313" key="2">
    <source>
        <dbReference type="EMBL" id="MDY0409065.1"/>
    </source>
</evidence>
<sequence>MLVTAVAPMFDEKDNMIGYVLGAFDLNALADDVKNRINDEKSFAIVLDQDNNVVVHPHVDTREQLVNLTDSDLVKSLAKTNNRNSGDYIALENGEDQYFTYTKNNELGWKVWIGTPMKYINDTYENSISTVLLFALLTTVMMILVSFFFANRFEKALQNVLNYIKHYKDYTRGFKTKPTFPEFTAGYNRNSRIILSFW</sequence>
<keyword evidence="1" id="KW-1133">Transmembrane helix</keyword>
<protein>
    <submittedName>
        <fullName evidence="2">Cache domain-containing protein</fullName>
    </submittedName>
</protein>
<organism evidence="2 3">
    <name type="scientific">Paracerasibacillus soli</name>
    <dbReference type="NCBI Taxonomy" id="480284"/>
    <lineage>
        <taxon>Bacteria</taxon>
        <taxon>Bacillati</taxon>
        <taxon>Bacillota</taxon>
        <taxon>Bacilli</taxon>
        <taxon>Bacillales</taxon>
        <taxon>Bacillaceae</taxon>
        <taxon>Paracerasibacillus</taxon>
    </lineage>
</organism>
<keyword evidence="1" id="KW-0472">Membrane</keyword>
<reference evidence="2 3" key="1">
    <citation type="submission" date="2023-10" db="EMBL/GenBank/DDBJ databases">
        <title>Virgibacillus soli CC-YMP-6 genome.</title>
        <authorList>
            <person name="Miliotis G."/>
            <person name="Sengupta P."/>
            <person name="Hameed A."/>
            <person name="Chuvochina M."/>
            <person name="Mcdonagh F."/>
            <person name="Simpson A.C."/>
            <person name="Singh N.K."/>
            <person name="Rekha P.D."/>
            <person name="Raman K."/>
            <person name="Hugenholtz P."/>
            <person name="Venkateswaran K."/>
        </authorList>
    </citation>
    <scope>NUCLEOTIDE SEQUENCE [LARGE SCALE GENOMIC DNA]</scope>
    <source>
        <strain evidence="2 3">CC-YMP-6</strain>
    </source>
</reference>
<accession>A0ABU5CRR9</accession>
<proteinExistence type="predicted"/>